<reference evidence="3 4" key="1">
    <citation type="journal article" date="2018" name="Front. Microbiol.">
        <title>Hydrolytic Capabilities as a Key to Environmental Success: Chitinolytic and Cellulolytic Acidobacteria From Acidic Sub-arctic Soils and Boreal Peatlands.</title>
        <authorList>
            <person name="Belova S.E."/>
            <person name="Ravin N.V."/>
            <person name="Pankratov T.A."/>
            <person name="Rakitin A.L."/>
            <person name="Ivanova A.A."/>
            <person name="Beletsky A.V."/>
            <person name="Mardanov A.V."/>
            <person name="Sinninghe Damste J.S."/>
            <person name="Dedysh S.N."/>
        </authorList>
    </citation>
    <scope>NUCLEOTIDE SEQUENCE [LARGE SCALE GENOMIC DNA]</scope>
    <source>
        <strain evidence="3 4">SBC82</strain>
        <plasmid evidence="4">pacpol4</plasmid>
    </source>
</reference>
<feature type="region of interest" description="Disordered" evidence="1">
    <location>
        <begin position="43"/>
        <end position="179"/>
    </location>
</feature>
<evidence type="ECO:0000313" key="4">
    <source>
        <dbReference type="Proteomes" id="UP000253606"/>
    </source>
</evidence>
<keyword evidence="3" id="KW-0547">Nucleotide-binding</keyword>
<dbReference type="Pfam" id="PF22448">
    <property type="entry name" value="RepB_primase_C"/>
    <property type="match status" value="1"/>
</dbReference>
<dbReference type="Proteomes" id="UP000253606">
    <property type="component" value="Plasmid pACPOL4"/>
</dbReference>
<evidence type="ECO:0000259" key="2">
    <source>
        <dbReference type="Pfam" id="PF22448"/>
    </source>
</evidence>
<protein>
    <submittedName>
        <fullName evidence="3">TraI protein (DNA helicase I)</fullName>
    </submittedName>
</protein>
<name>A0A2Z5GB31_9BACT</name>
<gene>
    <name evidence="3" type="ORF">ACPOL_6996</name>
</gene>
<sequence length="313" mass="34765">MTAESTVFRQEQREITKGDRVQFTRTDAELASAEANWGRLRRSTRAISKYGSTKVRSRSSPPTRPATSNMATQSRALRPELRSEYSSLTTPRRATGRSPCSPEKAARSISTSPIAQRSGTRKPKSGNHQDTPSPRQLRRPAKQSQIRNSKAPLPLSNSNNSRNTMTPCRPSVTASPRSRCCPTARTRFSFSISMIALRMRATHHDRSAILAAILDGAPRSRPVDANHNHQWEYYGQRTADSAYTPQADKQLESLAKYGKHWARLEARGSQDDNSQRNQQFEPAALSPAPSATTGNSDAALMPPERPMVLRLQN</sequence>
<feature type="compositionally biased region" description="Polar residues" evidence="1">
    <location>
        <begin position="162"/>
        <end position="176"/>
    </location>
</feature>
<proteinExistence type="predicted"/>
<keyword evidence="3" id="KW-0614">Plasmid</keyword>
<dbReference type="AlphaFoldDB" id="A0A2Z5GB31"/>
<organism evidence="3 4">
    <name type="scientific">Acidisarcina polymorpha</name>
    <dbReference type="NCBI Taxonomy" id="2211140"/>
    <lineage>
        <taxon>Bacteria</taxon>
        <taxon>Pseudomonadati</taxon>
        <taxon>Acidobacteriota</taxon>
        <taxon>Terriglobia</taxon>
        <taxon>Terriglobales</taxon>
        <taxon>Acidobacteriaceae</taxon>
        <taxon>Acidisarcina</taxon>
    </lineage>
</organism>
<keyword evidence="4" id="KW-1185">Reference proteome</keyword>
<dbReference type="EMBL" id="CP030843">
    <property type="protein sequence ID" value="AXC16198.1"/>
    <property type="molecule type" value="Genomic_DNA"/>
</dbReference>
<accession>A0A2Z5GB31</accession>
<dbReference type="Gene3D" id="1.10.1240.50">
    <property type="match status" value="1"/>
</dbReference>
<feature type="region of interest" description="Disordered" evidence="1">
    <location>
        <begin position="267"/>
        <end position="313"/>
    </location>
</feature>
<dbReference type="InterPro" id="IPR054366">
    <property type="entry name" value="RepB/MobA-like_C"/>
</dbReference>
<feature type="compositionally biased region" description="Polar residues" evidence="1">
    <location>
        <begin position="108"/>
        <end position="118"/>
    </location>
</feature>
<geneLocation type="plasmid" evidence="4">
    <name>pacpol4</name>
</geneLocation>
<keyword evidence="3" id="KW-0378">Hydrolase</keyword>
<evidence type="ECO:0000256" key="1">
    <source>
        <dbReference type="SAM" id="MobiDB-lite"/>
    </source>
</evidence>
<dbReference type="GO" id="GO:0004386">
    <property type="term" value="F:helicase activity"/>
    <property type="evidence" value="ECO:0007669"/>
    <property type="project" value="UniProtKB-KW"/>
</dbReference>
<dbReference type="KEGG" id="abas:ACPOL_6996"/>
<feature type="compositionally biased region" description="Low complexity" evidence="1">
    <location>
        <begin position="282"/>
        <end position="291"/>
    </location>
</feature>
<keyword evidence="3" id="KW-0067">ATP-binding</keyword>
<feature type="compositionally biased region" description="Low complexity" evidence="1">
    <location>
        <begin position="52"/>
        <end position="68"/>
    </location>
</feature>
<keyword evidence="3" id="KW-0347">Helicase</keyword>
<evidence type="ECO:0000313" key="3">
    <source>
        <dbReference type="EMBL" id="AXC16198.1"/>
    </source>
</evidence>
<feature type="domain" description="RepB/MobA-like C-terminal" evidence="2">
    <location>
        <begin position="193"/>
        <end position="242"/>
    </location>
</feature>